<dbReference type="EMBL" id="CABL01000002">
    <property type="protein sequence ID" value="CBH74613.1"/>
    <property type="molecule type" value="Genomic_DNA"/>
</dbReference>
<keyword evidence="1" id="KW-1133">Transmembrane helix</keyword>
<dbReference type="PROSITE" id="PS51257">
    <property type="entry name" value="PROKAR_LIPOPROTEIN"/>
    <property type="match status" value="1"/>
</dbReference>
<organism evidence="2">
    <name type="scientific">mine drainage metagenome</name>
    <dbReference type="NCBI Taxonomy" id="410659"/>
    <lineage>
        <taxon>unclassified sequences</taxon>
        <taxon>metagenomes</taxon>
        <taxon>ecological metagenomes</taxon>
    </lineage>
</organism>
<reference evidence="2" key="1">
    <citation type="submission" date="2009-10" db="EMBL/GenBank/DDBJ databases">
        <title>Diversity of trophic interactions inside an arsenic-rich microbial ecosystem.</title>
        <authorList>
            <person name="Bertin P.N."/>
            <person name="Heinrich-Salmeron A."/>
            <person name="Pelletier E."/>
            <person name="Goulhen-Chollet F."/>
            <person name="Arsene-Ploetze F."/>
            <person name="Gallien S."/>
            <person name="Calteau A."/>
            <person name="Vallenet D."/>
            <person name="Casiot C."/>
            <person name="Chane-Woon-Ming B."/>
            <person name="Giloteaux L."/>
            <person name="Barakat M."/>
            <person name="Bonnefoy V."/>
            <person name="Bruneel O."/>
            <person name="Chandler M."/>
            <person name="Cleiss J."/>
            <person name="Duran R."/>
            <person name="Elbaz-Poulichet F."/>
            <person name="Fonknechten N."/>
            <person name="Lauga B."/>
            <person name="Mornico D."/>
            <person name="Ortet P."/>
            <person name="Schaeffer C."/>
            <person name="Siguier P."/>
            <person name="Alexander Thil Smith A."/>
            <person name="Van Dorsselaer A."/>
            <person name="Weissenbach J."/>
            <person name="Medigue C."/>
            <person name="Le Paslier D."/>
        </authorList>
    </citation>
    <scope>NUCLEOTIDE SEQUENCE</scope>
</reference>
<evidence type="ECO:0000313" key="2">
    <source>
        <dbReference type="EMBL" id="CBH74613.1"/>
    </source>
</evidence>
<proteinExistence type="predicted"/>
<keyword evidence="1" id="KW-0812">Transmembrane</keyword>
<sequence length="96" mass="9827">MIWKPRSLGEYDDDSFVFPLFGLAGILVLAVACSPASNEPGIAGGGGTSAPPLSVNLIGPLQYLGDTALLQVSQPGFLGPIRSRRGTAACSRSHGS</sequence>
<gene>
    <name evidence="2" type="ORF">CARN1_1716</name>
</gene>
<feature type="transmembrane region" description="Helical" evidence="1">
    <location>
        <begin position="16"/>
        <end position="33"/>
    </location>
</feature>
<keyword evidence="1" id="KW-0472">Membrane</keyword>
<comment type="caution">
    <text evidence="2">The sequence shown here is derived from an EMBL/GenBank/DDBJ whole genome shotgun (WGS) entry which is preliminary data.</text>
</comment>
<protein>
    <submittedName>
        <fullName evidence="2">Uncharacterized protein</fullName>
    </submittedName>
</protein>
<accession>E6PDS8</accession>
<dbReference type="AlphaFoldDB" id="E6PDS8"/>
<name>E6PDS8_9ZZZZ</name>
<evidence type="ECO:0000256" key="1">
    <source>
        <dbReference type="SAM" id="Phobius"/>
    </source>
</evidence>